<dbReference type="InterPro" id="IPR015424">
    <property type="entry name" value="PyrdxlP-dep_Trfase"/>
</dbReference>
<gene>
    <name evidence="6" type="ORF">CQA57_04730</name>
</gene>
<keyword evidence="7" id="KW-1185">Reference proteome</keyword>
<dbReference type="Gene3D" id="3.40.640.10">
    <property type="entry name" value="Type I PLP-dependent aspartate aminotransferase-like (Major domain)"/>
    <property type="match status" value="1"/>
</dbReference>
<dbReference type="RefSeq" id="WP_115579082.1">
    <property type="nucleotide sequence ID" value="NZ_NXLX01000009.1"/>
</dbReference>
<dbReference type="PANTHER" id="PTHR30244:SF36">
    <property type="entry name" value="3-OXO-GLUCOSE-6-PHOSPHATE:GLUTAMATE AMINOTRANSFERASE"/>
    <property type="match status" value="1"/>
</dbReference>
<dbReference type="PIRSF" id="PIRSF000390">
    <property type="entry name" value="PLP_StrS"/>
    <property type="match status" value="1"/>
</dbReference>
<dbReference type="GO" id="GO:0030170">
    <property type="term" value="F:pyridoxal phosphate binding"/>
    <property type="evidence" value="ECO:0007669"/>
    <property type="project" value="TreeGrafter"/>
</dbReference>
<evidence type="ECO:0000256" key="2">
    <source>
        <dbReference type="ARBA" id="ARBA00037999"/>
    </source>
</evidence>
<protein>
    <submittedName>
        <fullName evidence="6">Erythromycin biosynthesis sensory transduction protein eryC1</fullName>
    </submittedName>
</protein>
<dbReference type="PANTHER" id="PTHR30244">
    <property type="entry name" value="TRANSAMINASE"/>
    <property type="match status" value="1"/>
</dbReference>
<evidence type="ECO:0000256" key="4">
    <source>
        <dbReference type="PIRSR" id="PIRSR000390-2"/>
    </source>
</evidence>
<dbReference type="AlphaFoldDB" id="A0A3D8J8K4"/>
<accession>A0A3D8J8K4</accession>
<feature type="active site" description="Proton acceptor" evidence="3">
    <location>
        <position position="189"/>
    </location>
</feature>
<dbReference type="InterPro" id="IPR015422">
    <property type="entry name" value="PyrdxlP-dep_Trfase_small"/>
</dbReference>
<dbReference type="Pfam" id="PF01041">
    <property type="entry name" value="DegT_DnrJ_EryC1"/>
    <property type="match status" value="1"/>
</dbReference>
<evidence type="ECO:0000313" key="7">
    <source>
        <dbReference type="Proteomes" id="UP000256695"/>
    </source>
</evidence>
<reference evidence="6 7" key="1">
    <citation type="submission" date="2018-04" db="EMBL/GenBank/DDBJ databases">
        <title>Novel Campyloabacter and Helicobacter Species and Strains.</title>
        <authorList>
            <person name="Mannion A.J."/>
            <person name="Shen Z."/>
            <person name="Fox J.G."/>
        </authorList>
    </citation>
    <scope>NUCLEOTIDE SEQUENCE [LARGE SCALE GENOMIC DNA]</scope>
    <source>
        <strain evidence="6 7">MIT 04-9362</strain>
    </source>
</reference>
<evidence type="ECO:0000256" key="3">
    <source>
        <dbReference type="PIRSR" id="PIRSR000390-1"/>
    </source>
</evidence>
<comment type="similarity">
    <text evidence="2 5">Belongs to the DegT/DnrJ/EryC1 family.</text>
</comment>
<evidence type="ECO:0000256" key="5">
    <source>
        <dbReference type="RuleBase" id="RU004508"/>
    </source>
</evidence>
<name>A0A3D8J8K4_9HELI</name>
<dbReference type="OrthoDB" id="9766188at2"/>
<comment type="caution">
    <text evidence="6">The sequence shown here is derived from an EMBL/GenBank/DDBJ whole genome shotgun (WGS) entry which is preliminary data.</text>
</comment>
<feature type="modified residue" description="N6-(pyridoxal phosphate)lysine" evidence="4">
    <location>
        <position position="189"/>
    </location>
</feature>
<proteinExistence type="inferred from homology"/>
<dbReference type="Proteomes" id="UP000256695">
    <property type="component" value="Unassembled WGS sequence"/>
</dbReference>
<evidence type="ECO:0000256" key="1">
    <source>
        <dbReference type="ARBA" id="ARBA00022898"/>
    </source>
</evidence>
<dbReference type="CDD" id="cd00616">
    <property type="entry name" value="AHBA_syn"/>
    <property type="match status" value="1"/>
</dbReference>
<dbReference type="Gene3D" id="3.90.1150.10">
    <property type="entry name" value="Aspartate Aminotransferase, domain 1"/>
    <property type="match status" value="1"/>
</dbReference>
<dbReference type="InterPro" id="IPR000653">
    <property type="entry name" value="DegT/StrS_aminotransferase"/>
</dbReference>
<organism evidence="6 7">
    <name type="scientific">Helicobacter anseris</name>
    <dbReference type="NCBI Taxonomy" id="375926"/>
    <lineage>
        <taxon>Bacteria</taxon>
        <taxon>Pseudomonadati</taxon>
        <taxon>Campylobacterota</taxon>
        <taxon>Epsilonproteobacteria</taxon>
        <taxon>Campylobacterales</taxon>
        <taxon>Helicobacteraceae</taxon>
        <taxon>Helicobacter</taxon>
    </lineage>
</organism>
<dbReference type="GO" id="GO:0000271">
    <property type="term" value="P:polysaccharide biosynthetic process"/>
    <property type="evidence" value="ECO:0007669"/>
    <property type="project" value="TreeGrafter"/>
</dbReference>
<dbReference type="EMBL" id="NXLX01000009">
    <property type="protein sequence ID" value="RDU73610.1"/>
    <property type="molecule type" value="Genomic_DNA"/>
</dbReference>
<dbReference type="InterPro" id="IPR015421">
    <property type="entry name" value="PyrdxlP-dep_Trfase_major"/>
</dbReference>
<dbReference type="GO" id="GO:0008483">
    <property type="term" value="F:transaminase activity"/>
    <property type="evidence" value="ECO:0007669"/>
    <property type="project" value="TreeGrafter"/>
</dbReference>
<sequence length="385" mass="43250">MDIKFLDLSALNAPYFERFCEIMQKILQSSAFIGGEYCNTFEQNFAKYLNVAGCVGVANGTDALEIAIKSLNLPKGSQIIVPANTFKASCEAILNTGHKAVIVDCDENYNIKPSTLLNAITPFTSAIIVVHLYGRICDITKIAQIAQEHHLALIEDCSQAHGARIKINNTISFAGTIGDIGTFSFYPSKNLGAIGDAGCIVSNNITLLSRARNIANHANHSQEKISFIGRNSRLDNLQAAFLNLKLQDLDSHNAHRQHIATLYQKHLKDIPQILLPEIPMHSYQCVWHLYVIRLHKELENKRHLLKEFLAKNGIETHIHYPQNLAKIKEIKFHIHTIIHSLPNATNWDENILSLPMGIHIQEEQVIFIAQKIKEFCQNYISNSNE</sequence>
<dbReference type="SUPFAM" id="SSF53383">
    <property type="entry name" value="PLP-dependent transferases"/>
    <property type="match status" value="1"/>
</dbReference>
<evidence type="ECO:0000313" key="6">
    <source>
        <dbReference type="EMBL" id="RDU73610.1"/>
    </source>
</evidence>
<keyword evidence="1 4" id="KW-0663">Pyridoxal phosphate</keyword>